<feature type="transmembrane region" description="Helical" evidence="9">
    <location>
        <begin position="195"/>
        <end position="216"/>
    </location>
</feature>
<dbReference type="GO" id="GO:0140359">
    <property type="term" value="F:ABC-type transporter activity"/>
    <property type="evidence" value="ECO:0007669"/>
    <property type="project" value="InterPro"/>
</dbReference>
<evidence type="ECO:0000259" key="10">
    <source>
        <dbReference type="PROSITE" id="PS50893"/>
    </source>
</evidence>
<feature type="compositionally biased region" description="Low complexity" evidence="8">
    <location>
        <begin position="1498"/>
        <end position="1512"/>
    </location>
</feature>
<evidence type="ECO:0000256" key="9">
    <source>
        <dbReference type="SAM" id="Phobius"/>
    </source>
</evidence>
<keyword evidence="7 9" id="KW-0472">Membrane</keyword>
<feature type="compositionally biased region" description="Polar residues" evidence="8">
    <location>
        <begin position="412"/>
        <end position="421"/>
    </location>
</feature>
<sequence length="1680" mass="185619">MGLCGHASAVDFGNACIRGTWAAIIPTAFVFLLSLFWIPVPLPKSVKKTIQNLKQPFRTYITLNEAEALMSNVDSAGGDTVTDDEDASKVEVVEVVQVWRTVVLVFVGLLEVICWTIAGSYHFVAADTVDIWNGVRPLLVAFVWTYTVVRPIARPSATAPFDLLVVYLLQLLAGVLQFGGLLYSRAVWGTPSLSILEIVAHSFNLAACLLVLTVTLNTPMAIPSTRVNRTEIGYTISPEDYTTVWGWLSFNWVHPLVQRGKHTTLNDNDVWKLSPTIQSRPIFIKFSSIHRRTLLRKIWATNSLDLMLDALLTMLSTCFNYLNPFFLNQILKAIDKPNSTPADRSKAYVYAVLMFVSSLAKAESDLQHLWFGRRAATRVRSELMAAIYDKALKRKDYSGIVDKDKKTEGNDDGTQNAQSSDNGKKKAKGKGKEAEKADDPKAGADVGKIVNLMAGDANRICQVVTGLYLIYGSPLEIIIGCAYLYQLLGVSAFAGFVVLLAGWPLNTLLARRSIRIQKGNLAARDKRMGVLNELIGAVKFIKFFAWEERWIDRAMDAREKEMKWMVKARVNSVMFGLLWMSAPILVSIISFFTFVVQGNELTIDVAFTAIALFNMIRAPLNVIPTWIVQLLQTKVALDRIAVYLGEDEVDEQVSSLKKDLSEPQLSGADAEGLGLENATVKWNEVETKDNGKDAEQPNKGNDLGPEPSTPSGQNGQGHDAHPSDSSDTITVHSQTPSNGEFGDHRFELKDISVVFPEGELTVVTGPTASGKTALLVSHYLHRNFVFLTLPNQLAVLGEMSLLSGRIIMSKNPSKVDENGYMQAISYAAQSPWLRHQTIKENILFGYPYDEQRYKAVIEACALKPDLDMLEDGDSTEIGARVALARAVYARTKYVLLDDPLSAVVLVTHHVDLVLPGAHYLIRMLDGRIDTQGTIQDLKARGILEDISTEASVDAHREEIAVAEKESVEKGVNEADSPTAETERAQKKPRKLVKDEHRETGSVKWRIYRKYLEASSYYIWGILALFVVMNQLLSVGEKLWIWQWGDAYKTPSGSSSFYSLRSYLPFRTAGTSEHGFVTESFVSTAHHQFAIHSQPVYSTTAKGLFGVDWPNAHEHPLFYVGVYAAIGLGNVLVNVLSVTAQYTGALRASRTLFKQLLVTVVRATFRFHDTTPQGRMLNRFGKDIETIDSSLAGSLQAVNSSLASFFASVITIAVAFPLFLLPASVIGFIYRELAIAYLNTGRDLRRMESNSRSPIFSDFGELLEGIVTVRAFSAEKRFLDSLHGKIDYTTQAVFITSLFSISTIRGGAGLAGLCITSALSFTSSVYWACRFWTALELDLNSVERVVEYLDLPQEPPAIIENNRPPAYWPSSSNNNELIRVENLEVKYAPDLPAVLQDISFTLKSGERVGLLGRTGSGKSTLAMSILRFVDPSAGRIMIDGIDISTIGIHDLRSRLTFIPQDATLFSGTLRDNLDPFGEHTDSECLDVLYRVQIISQSQMASRRSSRAPSTAGSPESSRPPSIHMALEREETTSSISSATDIDAKTSLSLDTKVSAGGTNFSQGQRQLIAMARALLRRSSIIVLDEATSSIDFATDAKIQTTIREEFTNSLLLTVAHRLRTVIDYDRLIVLDKGKLIEFDTPLRLIQKEDGIFRNMCLKSGSFAELEAAAIAKAERDGQSST</sequence>
<feature type="transmembrane region" description="Helical" evidence="9">
    <location>
        <begin position="1204"/>
        <end position="1229"/>
    </location>
</feature>
<feature type="domain" description="ABC transmembrane type-1" evidence="11">
    <location>
        <begin position="310"/>
        <end position="632"/>
    </location>
</feature>
<feature type="region of interest" description="Disordered" evidence="8">
    <location>
        <begin position="403"/>
        <end position="440"/>
    </location>
</feature>
<feature type="transmembrane region" description="Helical" evidence="9">
    <location>
        <begin position="102"/>
        <end position="125"/>
    </location>
</feature>
<dbReference type="PROSITE" id="PS00211">
    <property type="entry name" value="ABC_TRANSPORTER_1"/>
    <property type="match status" value="1"/>
</dbReference>
<dbReference type="Gene3D" id="3.40.50.300">
    <property type="entry name" value="P-loop containing nucleotide triphosphate hydrolases"/>
    <property type="match status" value="2"/>
</dbReference>
<evidence type="ECO:0000256" key="1">
    <source>
        <dbReference type="ARBA" id="ARBA00004370"/>
    </source>
</evidence>
<evidence type="ECO:0000256" key="2">
    <source>
        <dbReference type="ARBA" id="ARBA00022448"/>
    </source>
</evidence>
<proteinExistence type="predicted"/>
<feature type="compositionally biased region" description="Basic and acidic residues" evidence="8">
    <location>
        <begin position="430"/>
        <end position="440"/>
    </location>
</feature>
<dbReference type="PANTHER" id="PTHR24223">
    <property type="entry name" value="ATP-BINDING CASSETTE SUB-FAMILY C"/>
    <property type="match status" value="1"/>
</dbReference>
<feature type="transmembrane region" description="Helical" evidence="9">
    <location>
        <begin position="601"/>
        <end position="620"/>
    </location>
</feature>
<feature type="domain" description="ABC transporter" evidence="10">
    <location>
        <begin position="1377"/>
        <end position="1656"/>
    </location>
</feature>
<evidence type="ECO:0000256" key="3">
    <source>
        <dbReference type="ARBA" id="ARBA00022692"/>
    </source>
</evidence>
<keyword evidence="6 9" id="KW-1133">Transmembrane helix</keyword>
<protein>
    <recommendedName>
        <fullName evidence="14">Multidrug resistance-associated ABC transporter</fullName>
    </recommendedName>
</protein>
<feature type="domain" description="ABC transmembrane type-1" evidence="11">
    <location>
        <begin position="1118"/>
        <end position="1318"/>
    </location>
</feature>
<dbReference type="SUPFAM" id="SSF90123">
    <property type="entry name" value="ABC transporter transmembrane region"/>
    <property type="match status" value="2"/>
</dbReference>
<evidence type="ECO:0000256" key="6">
    <source>
        <dbReference type="ARBA" id="ARBA00022989"/>
    </source>
</evidence>
<dbReference type="InterPro" id="IPR017871">
    <property type="entry name" value="ABC_transporter-like_CS"/>
</dbReference>
<dbReference type="GO" id="GO:0016887">
    <property type="term" value="F:ATP hydrolysis activity"/>
    <property type="evidence" value="ECO:0007669"/>
    <property type="project" value="InterPro"/>
</dbReference>
<keyword evidence="2" id="KW-0813">Transport</keyword>
<dbReference type="PROSITE" id="PS50929">
    <property type="entry name" value="ABC_TM1F"/>
    <property type="match status" value="2"/>
</dbReference>
<dbReference type="CDD" id="cd18596">
    <property type="entry name" value="ABC_6TM_VMR1_D1_like"/>
    <property type="match status" value="1"/>
</dbReference>
<evidence type="ECO:0000313" key="13">
    <source>
        <dbReference type="Proteomes" id="UP001383192"/>
    </source>
</evidence>
<evidence type="ECO:0000259" key="11">
    <source>
        <dbReference type="PROSITE" id="PS50929"/>
    </source>
</evidence>
<feature type="transmembrane region" description="Helical" evidence="9">
    <location>
        <begin position="1013"/>
        <end position="1032"/>
    </location>
</feature>
<dbReference type="PANTHER" id="PTHR24223:SF415">
    <property type="entry name" value="FI20190P1"/>
    <property type="match status" value="1"/>
</dbReference>
<evidence type="ECO:0008006" key="14">
    <source>
        <dbReference type="Google" id="ProtNLM"/>
    </source>
</evidence>
<dbReference type="InterPro" id="IPR036640">
    <property type="entry name" value="ABC1_TM_sf"/>
</dbReference>
<feature type="compositionally biased region" description="Basic and acidic residues" evidence="8">
    <location>
        <begin position="685"/>
        <end position="696"/>
    </location>
</feature>
<dbReference type="CDD" id="cd03244">
    <property type="entry name" value="ABCC_MRP_domain2"/>
    <property type="match status" value="1"/>
</dbReference>
<accession>A0AAW0D0T6</accession>
<feature type="transmembrane region" description="Helical" evidence="9">
    <location>
        <begin position="1116"/>
        <end position="1139"/>
    </location>
</feature>
<feature type="transmembrane region" description="Helical" evidence="9">
    <location>
        <begin position="463"/>
        <end position="485"/>
    </location>
</feature>
<gene>
    <name evidence="12" type="ORF">VNI00_007135</name>
</gene>
<feature type="transmembrane region" description="Helical" evidence="9">
    <location>
        <begin position="572"/>
        <end position="595"/>
    </location>
</feature>
<comment type="subcellular location">
    <subcellularLocation>
        <location evidence="1">Membrane</location>
    </subcellularLocation>
</comment>
<feature type="transmembrane region" description="Helical" evidence="9">
    <location>
        <begin position="491"/>
        <end position="509"/>
    </location>
</feature>
<keyword evidence="5" id="KW-0067">ATP-binding</keyword>
<evidence type="ECO:0000313" key="12">
    <source>
        <dbReference type="EMBL" id="KAK7046132.1"/>
    </source>
</evidence>
<keyword evidence="4" id="KW-0547">Nucleotide-binding</keyword>
<dbReference type="Pfam" id="PF00664">
    <property type="entry name" value="ABC_membrane"/>
    <property type="match status" value="2"/>
</dbReference>
<dbReference type="EMBL" id="JAYKXP010000022">
    <property type="protein sequence ID" value="KAK7046132.1"/>
    <property type="molecule type" value="Genomic_DNA"/>
</dbReference>
<comment type="caution">
    <text evidence="12">The sequence shown here is derived from an EMBL/GenBank/DDBJ whole genome shotgun (WGS) entry which is preliminary data.</text>
</comment>
<dbReference type="InterPro" id="IPR011527">
    <property type="entry name" value="ABC1_TM_dom"/>
</dbReference>
<keyword evidence="3 9" id="KW-0812">Transmembrane</keyword>
<dbReference type="InterPro" id="IPR003593">
    <property type="entry name" value="AAA+_ATPase"/>
</dbReference>
<evidence type="ECO:0000256" key="4">
    <source>
        <dbReference type="ARBA" id="ARBA00022741"/>
    </source>
</evidence>
<evidence type="ECO:0000256" key="8">
    <source>
        <dbReference type="SAM" id="MobiDB-lite"/>
    </source>
</evidence>
<feature type="region of interest" description="Disordered" evidence="8">
    <location>
        <begin position="966"/>
        <end position="992"/>
    </location>
</feature>
<dbReference type="GO" id="GO:0016020">
    <property type="term" value="C:membrane"/>
    <property type="evidence" value="ECO:0007669"/>
    <property type="project" value="UniProtKB-SubCell"/>
</dbReference>
<feature type="domain" description="ABC transporter" evidence="10">
    <location>
        <begin position="731"/>
        <end position="950"/>
    </location>
</feature>
<feature type="compositionally biased region" description="Basic and acidic residues" evidence="8">
    <location>
        <begin position="980"/>
        <end position="992"/>
    </location>
</feature>
<evidence type="ECO:0000256" key="7">
    <source>
        <dbReference type="ARBA" id="ARBA00023136"/>
    </source>
</evidence>
<feature type="region of interest" description="Disordered" evidence="8">
    <location>
        <begin position="685"/>
        <end position="743"/>
    </location>
</feature>
<keyword evidence="13" id="KW-1185">Reference proteome</keyword>
<feature type="transmembrane region" description="Helical" evidence="9">
    <location>
        <begin position="161"/>
        <end position="183"/>
    </location>
</feature>
<dbReference type="SMART" id="SM00382">
    <property type="entry name" value="AAA"/>
    <property type="match status" value="2"/>
</dbReference>
<dbReference type="PROSITE" id="PS50893">
    <property type="entry name" value="ABC_TRANSPORTER_2"/>
    <property type="match status" value="2"/>
</dbReference>
<feature type="transmembrane region" description="Helical" evidence="9">
    <location>
        <begin position="20"/>
        <end position="38"/>
    </location>
</feature>
<organism evidence="12 13">
    <name type="scientific">Paramarasmius palmivorus</name>
    <dbReference type="NCBI Taxonomy" id="297713"/>
    <lineage>
        <taxon>Eukaryota</taxon>
        <taxon>Fungi</taxon>
        <taxon>Dikarya</taxon>
        <taxon>Basidiomycota</taxon>
        <taxon>Agaricomycotina</taxon>
        <taxon>Agaricomycetes</taxon>
        <taxon>Agaricomycetidae</taxon>
        <taxon>Agaricales</taxon>
        <taxon>Marasmiineae</taxon>
        <taxon>Marasmiaceae</taxon>
        <taxon>Paramarasmius</taxon>
    </lineage>
</organism>
<feature type="region of interest" description="Disordered" evidence="8">
    <location>
        <begin position="1498"/>
        <end position="1521"/>
    </location>
</feature>
<name>A0AAW0D0T6_9AGAR</name>
<dbReference type="CDD" id="cd18604">
    <property type="entry name" value="ABC_6TM_VMR1_D2_like"/>
    <property type="match status" value="1"/>
</dbReference>
<dbReference type="InterPro" id="IPR027417">
    <property type="entry name" value="P-loop_NTPase"/>
</dbReference>
<dbReference type="InterPro" id="IPR003439">
    <property type="entry name" value="ABC_transporter-like_ATP-bd"/>
</dbReference>
<evidence type="ECO:0000256" key="5">
    <source>
        <dbReference type="ARBA" id="ARBA00022840"/>
    </source>
</evidence>
<dbReference type="SUPFAM" id="SSF52540">
    <property type="entry name" value="P-loop containing nucleoside triphosphate hydrolases"/>
    <property type="match status" value="2"/>
</dbReference>
<feature type="compositionally biased region" description="Polar residues" evidence="8">
    <location>
        <begin position="725"/>
        <end position="738"/>
    </location>
</feature>
<dbReference type="InterPro" id="IPR050173">
    <property type="entry name" value="ABC_transporter_C-like"/>
</dbReference>
<dbReference type="Pfam" id="PF00005">
    <property type="entry name" value="ABC_tran"/>
    <property type="match status" value="2"/>
</dbReference>
<dbReference type="Proteomes" id="UP001383192">
    <property type="component" value="Unassembled WGS sequence"/>
</dbReference>
<feature type="transmembrane region" description="Helical" evidence="9">
    <location>
        <begin position="131"/>
        <end position="149"/>
    </location>
</feature>
<dbReference type="GO" id="GO:0005524">
    <property type="term" value="F:ATP binding"/>
    <property type="evidence" value="ECO:0007669"/>
    <property type="project" value="UniProtKB-KW"/>
</dbReference>
<dbReference type="Gene3D" id="1.20.1560.10">
    <property type="entry name" value="ABC transporter type 1, transmembrane domain"/>
    <property type="match status" value="2"/>
</dbReference>
<reference evidence="12 13" key="1">
    <citation type="submission" date="2024-01" db="EMBL/GenBank/DDBJ databases">
        <title>A draft genome for a cacao thread blight-causing isolate of Paramarasmius palmivorus.</title>
        <authorList>
            <person name="Baruah I.K."/>
            <person name="Bukari Y."/>
            <person name="Amoako-Attah I."/>
            <person name="Meinhardt L.W."/>
            <person name="Bailey B.A."/>
            <person name="Cohen S.P."/>
        </authorList>
    </citation>
    <scope>NUCLEOTIDE SEQUENCE [LARGE SCALE GENOMIC DNA]</scope>
    <source>
        <strain evidence="12 13">GH-12</strain>
    </source>
</reference>